<dbReference type="Proteomes" id="UP001381693">
    <property type="component" value="Unassembled WGS sequence"/>
</dbReference>
<proteinExistence type="predicted"/>
<protein>
    <submittedName>
        <fullName evidence="1">Uncharacterized protein</fullName>
    </submittedName>
</protein>
<feature type="non-terminal residue" evidence="1">
    <location>
        <position position="51"/>
    </location>
</feature>
<gene>
    <name evidence="1" type="ORF">SK128_001650</name>
</gene>
<keyword evidence="2" id="KW-1185">Reference proteome</keyword>
<evidence type="ECO:0000313" key="1">
    <source>
        <dbReference type="EMBL" id="KAK7075938.1"/>
    </source>
</evidence>
<dbReference type="EMBL" id="JAXCGZ010009970">
    <property type="protein sequence ID" value="KAK7075938.1"/>
    <property type="molecule type" value="Genomic_DNA"/>
</dbReference>
<reference evidence="1 2" key="1">
    <citation type="submission" date="2023-11" db="EMBL/GenBank/DDBJ databases">
        <title>Halocaridina rubra genome assembly.</title>
        <authorList>
            <person name="Smith C."/>
        </authorList>
    </citation>
    <scope>NUCLEOTIDE SEQUENCE [LARGE SCALE GENOMIC DNA]</scope>
    <source>
        <strain evidence="1">EP-1</strain>
        <tissue evidence="1">Whole</tissue>
    </source>
</reference>
<evidence type="ECO:0000313" key="2">
    <source>
        <dbReference type="Proteomes" id="UP001381693"/>
    </source>
</evidence>
<name>A0AAN9A5S5_HALRR</name>
<accession>A0AAN9A5S5</accession>
<comment type="caution">
    <text evidence="1">The sequence shown here is derived from an EMBL/GenBank/DDBJ whole genome shotgun (WGS) entry which is preliminary data.</text>
</comment>
<sequence>MYNLGTHRCQPPKWGEIHLWENDDDPTPTLNITSRGSWHPLVTSHSSILRP</sequence>
<dbReference type="AlphaFoldDB" id="A0AAN9A5S5"/>
<organism evidence="1 2">
    <name type="scientific">Halocaridina rubra</name>
    <name type="common">Hawaiian red shrimp</name>
    <dbReference type="NCBI Taxonomy" id="373956"/>
    <lineage>
        <taxon>Eukaryota</taxon>
        <taxon>Metazoa</taxon>
        <taxon>Ecdysozoa</taxon>
        <taxon>Arthropoda</taxon>
        <taxon>Crustacea</taxon>
        <taxon>Multicrustacea</taxon>
        <taxon>Malacostraca</taxon>
        <taxon>Eumalacostraca</taxon>
        <taxon>Eucarida</taxon>
        <taxon>Decapoda</taxon>
        <taxon>Pleocyemata</taxon>
        <taxon>Caridea</taxon>
        <taxon>Atyoidea</taxon>
        <taxon>Atyidae</taxon>
        <taxon>Halocaridina</taxon>
    </lineage>
</organism>